<feature type="compositionally biased region" description="Basic and acidic residues" evidence="1">
    <location>
        <begin position="15"/>
        <end position="32"/>
    </location>
</feature>
<dbReference type="Proteomes" id="UP001586593">
    <property type="component" value="Unassembled WGS sequence"/>
</dbReference>
<feature type="region of interest" description="Disordered" evidence="1">
    <location>
        <begin position="157"/>
        <end position="204"/>
    </location>
</feature>
<protein>
    <submittedName>
        <fullName evidence="2">Uncharacterized protein</fullName>
    </submittedName>
</protein>
<feature type="region of interest" description="Disordered" evidence="1">
    <location>
        <begin position="1"/>
        <end position="33"/>
    </location>
</feature>
<keyword evidence="3" id="KW-1185">Reference proteome</keyword>
<evidence type="ECO:0000313" key="3">
    <source>
        <dbReference type="Proteomes" id="UP001586593"/>
    </source>
</evidence>
<sequence length="393" mass="43214">MPKRSLDVSTPVDIDLERVQKKTERSHEENQERAYIAASRRADRSIEARVQSARMASEIHKKRTGKGFKISEEIVLKEEMYEEEEDDLPRQYRALAAHLRTSSEDMNSRVNAYITNQVAMRTLARHQEVNRMFSESFPNAPRVSQQLAQSLYYQPLQEGRPGTSAPQFHSLSHSPPHPFPHDRSRSLPHVTPLSPRRASLPQLNVAPMQVPLSMEERLSTPALTPASGNSETPRSHSPSTFAAHPPPYALADAGQTATAPMPDFIDPSLAPVTTSPQMSSFTSELPQETKMLANIDITDPLAPALYGFPADTAAAEVNVDSYAPTVPMTNATFPTKEDPVAVPDLGFMSGGLQLPNRYSDFPTQGSRIGTPGGGDGDSWEAWLNTDEIGVFDG</sequence>
<dbReference type="EMBL" id="JAZHXJ010000083">
    <property type="protein sequence ID" value="KAL1875963.1"/>
    <property type="molecule type" value="Genomic_DNA"/>
</dbReference>
<evidence type="ECO:0000256" key="1">
    <source>
        <dbReference type="SAM" id="MobiDB-lite"/>
    </source>
</evidence>
<evidence type="ECO:0000313" key="2">
    <source>
        <dbReference type="EMBL" id="KAL1875963.1"/>
    </source>
</evidence>
<proteinExistence type="predicted"/>
<feature type="compositionally biased region" description="Polar residues" evidence="1">
    <location>
        <begin position="226"/>
        <end position="240"/>
    </location>
</feature>
<accession>A0ABR3XJ29</accession>
<feature type="region of interest" description="Disordered" evidence="1">
    <location>
        <begin position="221"/>
        <end position="254"/>
    </location>
</feature>
<name>A0ABR3XJ29_9PEZI</name>
<organism evidence="2 3">
    <name type="scientific">Phialemonium thermophilum</name>
    <dbReference type="NCBI Taxonomy" id="223376"/>
    <lineage>
        <taxon>Eukaryota</taxon>
        <taxon>Fungi</taxon>
        <taxon>Dikarya</taxon>
        <taxon>Ascomycota</taxon>
        <taxon>Pezizomycotina</taxon>
        <taxon>Sordariomycetes</taxon>
        <taxon>Sordariomycetidae</taxon>
        <taxon>Cephalothecales</taxon>
        <taxon>Cephalothecaceae</taxon>
        <taxon>Phialemonium</taxon>
    </lineage>
</organism>
<gene>
    <name evidence="2" type="ORF">VTK73DRAFT_9674</name>
</gene>
<reference evidence="2 3" key="1">
    <citation type="journal article" date="2024" name="Commun. Biol.">
        <title>Comparative genomic analysis of thermophilic fungi reveals convergent evolutionary adaptations and gene losses.</title>
        <authorList>
            <person name="Steindorff A.S."/>
            <person name="Aguilar-Pontes M.V."/>
            <person name="Robinson A.J."/>
            <person name="Andreopoulos B."/>
            <person name="LaButti K."/>
            <person name="Kuo A."/>
            <person name="Mondo S."/>
            <person name="Riley R."/>
            <person name="Otillar R."/>
            <person name="Haridas S."/>
            <person name="Lipzen A."/>
            <person name="Grimwood J."/>
            <person name="Schmutz J."/>
            <person name="Clum A."/>
            <person name="Reid I.D."/>
            <person name="Moisan M.C."/>
            <person name="Butler G."/>
            <person name="Nguyen T.T.M."/>
            <person name="Dewar K."/>
            <person name="Conant G."/>
            <person name="Drula E."/>
            <person name="Henrissat B."/>
            <person name="Hansel C."/>
            <person name="Singer S."/>
            <person name="Hutchinson M.I."/>
            <person name="de Vries R.P."/>
            <person name="Natvig D.O."/>
            <person name="Powell A.J."/>
            <person name="Tsang A."/>
            <person name="Grigoriev I.V."/>
        </authorList>
    </citation>
    <scope>NUCLEOTIDE SEQUENCE [LARGE SCALE GENOMIC DNA]</scope>
    <source>
        <strain evidence="2 3">ATCC 24622</strain>
    </source>
</reference>
<comment type="caution">
    <text evidence="2">The sequence shown here is derived from an EMBL/GenBank/DDBJ whole genome shotgun (WGS) entry which is preliminary data.</text>
</comment>